<dbReference type="Proteomes" id="UP000219602">
    <property type="component" value="Unassembled WGS sequence"/>
</dbReference>
<dbReference type="STRING" id="327505.A0A2H3G7B6"/>
<proteinExistence type="predicted"/>
<evidence type="ECO:0000313" key="1">
    <source>
        <dbReference type="EMBL" id="PCD21533.1"/>
    </source>
</evidence>
<dbReference type="EMBL" id="MABQ02000013">
    <property type="protein sequence ID" value="PCD21533.1"/>
    <property type="molecule type" value="Genomic_DNA"/>
</dbReference>
<comment type="caution">
    <text evidence="1">The sequence shown here is derived from an EMBL/GenBank/DDBJ whole genome shotgun (WGS) entry which is preliminary data.</text>
</comment>
<reference evidence="1 2" key="2">
    <citation type="journal article" date="2017" name="Sci. Rep.">
        <title>A mobile pathogenicity chromosome in Fusarium oxysporum for infection of multiple cucurbit species.</title>
        <authorList>
            <person name="van Dam P."/>
            <person name="Fokkens L."/>
            <person name="Ayukawa Y."/>
            <person name="van der Gragt M."/>
            <person name="Ter Horst A."/>
            <person name="Brankovics B."/>
            <person name="Houterman P.M."/>
            <person name="Arie T."/>
            <person name="Rep M."/>
        </authorList>
    </citation>
    <scope>NUCLEOTIDE SEQUENCE [LARGE SCALE GENOMIC DNA]</scope>
    <source>
        <strain evidence="1 2">Forc016</strain>
    </source>
</reference>
<organism evidence="1 2">
    <name type="scientific">Fusarium oxysporum f. sp. radicis-cucumerinum</name>
    <dbReference type="NCBI Taxonomy" id="327505"/>
    <lineage>
        <taxon>Eukaryota</taxon>
        <taxon>Fungi</taxon>
        <taxon>Dikarya</taxon>
        <taxon>Ascomycota</taxon>
        <taxon>Pezizomycotina</taxon>
        <taxon>Sordariomycetes</taxon>
        <taxon>Hypocreomycetidae</taxon>
        <taxon>Hypocreales</taxon>
        <taxon>Nectriaceae</taxon>
        <taxon>Fusarium</taxon>
        <taxon>Fusarium oxysporum species complex</taxon>
    </lineage>
</organism>
<protein>
    <recommendedName>
        <fullName evidence="3">Zn(2)-C6 fungal-type domain-containing protein</fullName>
    </recommendedName>
</protein>
<evidence type="ECO:0008006" key="3">
    <source>
        <dbReference type="Google" id="ProtNLM"/>
    </source>
</evidence>
<dbReference type="PANTHER" id="PTHR35392">
    <property type="entry name" value="ZN(II)2CYS6 TRANSCRIPTION FACTOR (EUROFUNG)-RELATED-RELATED"/>
    <property type="match status" value="1"/>
</dbReference>
<dbReference type="PANTHER" id="PTHR35392:SF3">
    <property type="entry name" value="ZN(2)-C6 FUNGAL-TYPE DOMAIN-CONTAINING PROTEIN"/>
    <property type="match status" value="1"/>
</dbReference>
<evidence type="ECO:0000313" key="2">
    <source>
        <dbReference type="Proteomes" id="UP000219602"/>
    </source>
</evidence>
<gene>
    <name evidence="1" type="ORF">AU210_016492</name>
</gene>
<sequence>MNDTNDDISLLAVVENAGCHDTMAFLHHSHSSETTRAFPERSSSSALDHSLGINANGLVLRAPGQDFPPSTNRTAGDQNKLQRQLHHSTLNYCQEKDTTKVIKQSRYKSKSDRIESSLTRTIGSCIRCTTQHIKCSPNTTNLVGPCLSCASLTIRTMPCLRYRITHSNLYRTAFYHYQFFKNHLMVGPKYGDFHIQRNWTQNDIRVLEVAQDSNVVLRLVVREFVPSFEEFGSDDTRGNKMYGIPWAIADPEEATKEVNRYLDRCIGNYLDANLDYSDHLVWGIFLWAVRLSVFPQPNKFLSDVIRLWVASRFLEGRWRCVGLNTLGAENLSHRYGKEEIVQVPPFVNYQMAAVFTQRILEPLRVTVLSQLQRLILSNRKENWFTITLSVFILLHNYEQQCRFHRDFARRRDFPVRFVEMPVINAIHSGAKTILAYFHYACKGQRPFSPEHDWSKDEANDMAHLDRDQIAFVKKCRHLTQNNVHLQTVRDGHDYEERYWFVGQLFEANWVPKETKECSLLA</sequence>
<dbReference type="AlphaFoldDB" id="A0A2H3G7B6"/>
<dbReference type="InterPro" id="IPR052973">
    <property type="entry name" value="Fungal_sec-metab_reg_TF"/>
</dbReference>
<reference evidence="1 2" key="1">
    <citation type="journal article" date="2016" name="Environ. Microbiol.">
        <title>Effector profiles distinguish formae speciales of Fusarium oxysporum.</title>
        <authorList>
            <person name="van Dam P."/>
            <person name="Fokkens L."/>
            <person name="Schmidt S.M."/>
            <person name="Linmans J.H."/>
            <person name="Kistler H.C."/>
            <person name="Ma L.J."/>
            <person name="Rep M."/>
        </authorList>
    </citation>
    <scope>NUCLEOTIDE SEQUENCE [LARGE SCALE GENOMIC DNA]</scope>
    <source>
        <strain evidence="1 2">Forc016</strain>
    </source>
</reference>
<name>A0A2H3G7B6_FUSOX</name>
<accession>A0A2H3G7B6</accession>